<reference evidence="1 2" key="1">
    <citation type="submission" date="2014-07" db="EMBL/GenBank/DDBJ databases">
        <title>Draft genome sequence of Thalassospira profundimaris R8-17.</title>
        <authorList>
            <person name="Lai Q."/>
            <person name="Shao Z."/>
        </authorList>
    </citation>
    <scope>NUCLEOTIDE SEQUENCE [LARGE SCALE GENOMIC DNA]</scope>
    <source>
        <strain evidence="1 2">R8-17</strain>
    </source>
</reference>
<accession>A0A367V2B8</accession>
<evidence type="ECO:0000313" key="1">
    <source>
        <dbReference type="EMBL" id="RCK19169.1"/>
    </source>
</evidence>
<name>A0A367V2B8_9PROT</name>
<proteinExistence type="predicted"/>
<dbReference type="RefSeq" id="WP_062957915.1">
    <property type="nucleotide sequence ID" value="NZ_JPWB01000012.1"/>
</dbReference>
<gene>
    <name evidence="1" type="ORF">TH6_19750</name>
</gene>
<dbReference type="EMBL" id="JPWB01000012">
    <property type="protein sequence ID" value="RCK19169.1"/>
    <property type="molecule type" value="Genomic_DNA"/>
</dbReference>
<protein>
    <submittedName>
        <fullName evidence="1">Uncharacterized protein</fullName>
    </submittedName>
</protein>
<sequence>MAHTVSAAPQFNVANDPFTKRMPFGSLFGQIVSKIGPARAHKASSYGWDSLSHAELADLGLQRKFNGSTWYVDRIKG</sequence>
<comment type="caution">
    <text evidence="1">The sequence shown here is derived from an EMBL/GenBank/DDBJ whole genome shotgun (WGS) entry which is preliminary data.</text>
</comment>
<organism evidence="1 2">
    <name type="scientific">Thalassospira profundimaris</name>
    <dbReference type="NCBI Taxonomy" id="502049"/>
    <lineage>
        <taxon>Bacteria</taxon>
        <taxon>Pseudomonadati</taxon>
        <taxon>Pseudomonadota</taxon>
        <taxon>Alphaproteobacteria</taxon>
        <taxon>Rhodospirillales</taxon>
        <taxon>Thalassospiraceae</taxon>
        <taxon>Thalassospira</taxon>
    </lineage>
</organism>
<dbReference type="AlphaFoldDB" id="A0A367V2B8"/>
<evidence type="ECO:0000313" key="2">
    <source>
        <dbReference type="Proteomes" id="UP000253061"/>
    </source>
</evidence>
<dbReference type="Proteomes" id="UP000253061">
    <property type="component" value="Unassembled WGS sequence"/>
</dbReference>